<organism evidence="1 2">
    <name type="scientific">Aureobasidium vineae</name>
    <dbReference type="NCBI Taxonomy" id="2773715"/>
    <lineage>
        <taxon>Eukaryota</taxon>
        <taxon>Fungi</taxon>
        <taxon>Dikarya</taxon>
        <taxon>Ascomycota</taxon>
        <taxon>Pezizomycotina</taxon>
        <taxon>Dothideomycetes</taxon>
        <taxon>Dothideomycetidae</taxon>
        <taxon>Dothideales</taxon>
        <taxon>Saccotheciaceae</taxon>
        <taxon>Aureobasidium</taxon>
    </lineage>
</organism>
<reference evidence="1" key="1">
    <citation type="submission" date="2020-06" db="EMBL/GenBank/DDBJ databases">
        <authorList>
            <person name="Onetto C."/>
        </authorList>
    </citation>
    <scope>NUCLEOTIDE SEQUENCE</scope>
</reference>
<protein>
    <submittedName>
        <fullName evidence="1">Uncharacterized protein</fullName>
    </submittedName>
</protein>
<dbReference type="AlphaFoldDB" id="A0A9N8PF57"/>
<proteinExistence type="predicted"/>
<dbReference type="EMBL" id="CAIJEN010000014">
    <property type="protein sequence ID" value="CAD0092584.1"/>
    <property type="molecule type" value="Genomic_DNA"/>
</dbReference>
<evidence type="ECO:0000313" key="2">
    <source>
        <dbReference type="Proteomes" id="UP000716446"/>
    </source>
</evidence>
<accession>A0A9N8PF57</accession>
<sequence length="104" mass="12066">MSQEISPSIEAIALLESHINYFIQLLSHEHDVYDEAPWVTVFAFKAALIGWQLVSAECWKPAEVIGSVDKWDMRQWMNKVFERRKNWCIGRLVTNSLKELDDAA</sequence>
<dbReference type="Proteomes" id="UP000716446">
    <property type="component" value="Unassembled WGS sequence"/>
</dbReference>
<comment type="caution">
    <text evidence="1">The sequence shown here is derived from an EMBL/GenBank/DDBJ whole genome shotgun (WGS) entry which is preliminary data.</text>
</comment>
<name>A0A9N8PF57_9PEZI</name>
<gene>
    <name evidence="1" type="ORF">AWRI4619_LOCUS7373</name>
</gene>
<evidence type="ECO:0000313" key="1">
    <source>
        <dbReference type="EMBL" id="CAD0092584.1"/>
    </source>
</evidence>
<keyword evidence="2" id="KW-1185">Reference proteome</keyword>